<evidence type="ECO:0000313" key="9">
    <source>
        <dbReference type="EMBL" id="TPG16930.1"/>
    </source>
</evidence>
<proteinExistence type="predicted"/>
<dbReference type="Gene3D" id="2.60.260.20">
    <property type="entry name" value="Urease metallochaperone UreE, N-terminal domain"/>
    <property type="match status" value="2"/>
</dbReference>
<evidence type="ECO:0000259" key="8">
    <source>
        <dbReference type="PROSITE" id="PS50076"/>
    </source>
</evidence>
<dbReference type="PANTHER" id="PTHR43096">
    <property type="entry name" value="DNAJ HOMOLOG 1, MITOCHONDRIAL-RELATED"/>
    <property type="match status" value="1"/>
</dbReference>
<dbReference type="GO" id="GO:0051082">
    <property type="term" value="F:unfolded protein binding"/>
    <property type="evidence" value="ECO:0007669"/>
    <property type="project" value="InterPro"/>
</dbReference>
<dbReference type="InterPro" id="IPR002939">
    <property type="entry name" value="DnaJ_C"/>
</dbReference>
<keyword evidence="4" id="KW-0863">Zinc-finger</keyword>
<dbReference type="CDD" id="cd06257">
    <property type="entry name" value="DnaJ"/>
    <property type="match status" value="1"/>
</dbReference>
<dbReference type="InterPro" id="IPR036869">
    <property type="entry name" value="J_dom_sf"/>
</dbReference>
<dbReference type="AlphaFoldDB" id="A0A502CWL7"/>
<evidence type="ECO:0000256" key="1">
    <source>
        <dbReference type="ARBA" id="ARBA00022705"/>
    </source>
</evidence>
<dbReference type="Pfam" id="PF00226">
    <property type="entry name" value="DnaJ"/>
    <property type="match status" value="1"/>
</dbReference>
<dbReference type="GO" id="GO:0005737">
    <property type="term" value="C:cytoplasm"/>
    <property type="evidence" value="ECO:0007669"/>
    <property type="project" value="TreeGrafter"/>
</dbReference>
<dbReference type="SMART" id="SM00271">
    <property type="entry name" value="DnaJ"/>
    <property type="match status" value="1"/>
</dbReference>
<keyword evidence="5" id="KW-0862">Zinc</keyword>
<evidence type="ECO:0000256" key="4">
    <source>
        <dbReference type="ARBA" id="ARBA00022771"/>
    </source>
</evidence>
<accession>A0A502CWL7</accession>
<gene>
    <name evidence="9" type="ORF">EAH86_09060</name>
</gene>
<keyword evidence="7" id="KW-0143">Chaperone</keyword>
<dbReference type="InterPro" id="IPR001623">
    <property type="entry name" value="DnaJ_domain"/>
</dbReference>
<protein>
    <submittedName>
        <fullName evidence="9">J domain-containing protein</fullName>
    </submittedName>
</protein>
<evidence type="ECO:0000256" key="2">
    <source>
        <dbReference type="ARBA" id="ARBA00022723"/>
    </source>
</evidence>
<dbReference type="OrthoDB" id="9779889at2"/>
<dbReference type="SUPFAM" id="SSF49493">
    <property type="entry name" value="HSP40/DnaJ peptide-binding domain"/>
    <property type="match status" value="2"/>
</dbReference>
<dbReference type="FunFam" id="2.60.260.20:FF:000005">
    <property type="entry name" value="Chaperone protein dnaJ 1, mitochondrial"/>
    <property type="match status" value="1"/>
</dbReference>
<dbReference type="SUPFAM" id="SSF46565">
    <property type="entry name" value="Chaperone J-domain"/>
    <property type="match status" value="1"/>
</dbReference>
<evidence type="ECO:0000256" key="3">
    <source>
        <dbReference type="ARBA" id="ARBA00022737"/>
    </source>
</evidence>
<feature type="domain" description="J" evidence="8">
    <location>
        <begin position="10"/>
        <end position="75"/>
    </location>
</feature>
<dbReference type="PROSITE" id="PS00636">
    <property type="entry name" value="DNAJ_1"/>
    <property type="match status" value="1"/>
</dbReference>
<dbReference type="PRINTS" id="PR00625">
    <property type="entry name" value="JDOMAIN"/>
</dbReference>
<keyword evidence="1" id="KW-0235">DNA replication</keyword>
<keyword evidence="6" id="KW-0346">Stress response</keyword>
<dbReference type="Pfam" id="PF01556">
    <property type="entry name" value="DnaJ_C"/>
    <property type="match status" value="1"/>
</dbReference>
<dbReference type="CDD" id="cd10747">
    <property type="entry name" value="DnaJ_C"/>
    <property type="match status" value="1"/>
</dbReference>
<dbReference type="EMBL" id="RCZM01000003">
    <property type="protein sequence ID" value="TPG16930.1"/>
    <property type="molecule type" value="Genomic_DNA"/>
</dbReference>
<dbReference type="Proteomes" id="UP000317722">
    <property type="component" value="Unassembled WGS sequence"/>
</dbReference>
<organism evidence="9 10">
    <name type="scientific">Pedococcus bigeumensis</name>
    <dbReference type="NCBI Taxonomy" id="433644"/>
    <lineage>
        <taxon>Bacteria</taxon>
        <taxon>Bacillati</taxon>
        <taxon>Actinomycetota</taxon>
        <taxon>Actinomycetes</taxon>
        <taxon>Micrococcales</taxon>
        <taxon>Intrasporangiaceae</taxon>
        <taxon>Pedococcus</taxon>
    </lineage>
</organism>
<name>A0A502CWL7_9MICO</name>
<reference evidence="9 10" key="1">
    <citation type="journal article" date="2019" name="Environ. Microbiol.">
        <title>Species interactions and distinct microbial communities in high Arctic permafrost affected cryosols are associated with the CH4 and CO2 gas fluxes.</title>
        <authorList>
            <person name="Altshuler I."/>
            <person name="Hamel J."/>
            <person name="Turney S."/>
            <person name="Magnuson E."/>
            <person name="Levesque R."/>
            <person name="Greer C."/>
            <person name="Whyte L.G."/>
        </authorList>
    </citation>
    <scope>NUCLEOTIDE SEQUENCE [LARGE SCALE GENOMIC DNA]</scope>
    <source>
        <strain evidence="9 10">S9.3A</strain>
    </source>
</reference>
<evidence type="ECO:0000256" key="7">
    <source>
        <dbReference type="ARBA" id="ARBA00023186"/>
    </source>
</evidence>
<dbReference type="InterPro" id="IPR018253">
    <property type="entry name" value="DnaJ_domain_CS"/>
</dbReference>
<evidence type="ECO:0000256" key="5">
    <source>
        <dbReference type="ARBA" id="ARBA00022833"/>
    </source>
</evidence>
<sequence length="335" mass="34763">MASQDWFEKDFYAILGVPKDADGAAIKKAYRKLARKHHPDQNAGDAAAEQRFKDIGEANSVLSDAEKRREYDAVRQMAHGGARFTAGGPGGGNGGFDDVFSSMFGGGGGGARVRYSTGGGGQPDLEDLLGGMFGGGGGPAYGGAGFRAPQGPRKGADLTARTTLSFRDAVEGATVTLSTNGGDQITTRIPAGVKDGQKIRLRGKGQRGDAGATPGDLILTVTVEKHPVFGRDGNNLTIDLPVTFAEATLGATVAVPTLDGSSVKVRVAPGTPSGRVLRLKGRGVPVKDKPGDLMARVSVVVPQRLSDEAKAAVETLQSLDEGFDPRAELFENATR</sequence>
<dbReference type="RefSeq" id="WP_140739413.1">
    <property type="nucleotide sequence ID" value="NZ_RCZM01000003.1"/>
</dbReference>
<dbReference type="Gene3D" id="1.10.287.110">
    <property type="entry name" value="DnaJ domain"/>
    <property type="match status" value="1"/>
</dbReference>
<keyword evidence="3" id="KW-0677">Repeat</keyword>
<keyword evidence="2" id="KW-0479">Metal-binding</keyword>
<dbReference type="InterPro" id="IPR008971">
    <property type="entry name" value="HSP40/DnaJ_pept-bd"/>
</dbReference>
<keyword evidence="10" id="KW-1185">Reference proteome</keyword>
<dbReference type="GO" id="GO:0042026">
    <property type="term" value="P:protein refolding"/>
    <property type="evidence" value="ECO:0007669"/>
    <property type="project" value="TreeGrafter"/>
</dbReference>
<dbReference type="GO" id="GO:0006260">
    <property type="term" value="P:DNA replication"/>
    <property type="evidence" value="ECO:0007669"/>
    <property type="project" value="UniProtKB-KW"/>
</dbReference>
<evidence type="ECO:0000256" key="6">
    <source>
        <dbReference type="ARBA" id="ARBA00023016"/>
    </source>
</evidence>
<dbReference type="GO" id="GO:0008270">
    <property type="term" value="F:zinc ion binding"/>
    <property type="evidence" value="ECO:0007669"/>
    <property type="project" value="UniProtKB-KW"/>
</dbReference>
<comment type="caution">
    <text evidence="9">The sequence shown here is derived from an EMBL/GenBank/DDBJ whole genome shotgun (WGS) entry which is preliminary data.</text>
</comment>
<evidence type="ECO:0000313" key="10">
    <source>
        <dbReference type="Proteomes" id="UP000317722"/>
    </source>
</evidence>
<dbReference type="PROSITE" id="PS50076">
    <property type="entry name" value="DNAJ_2"/>
    <property type="match status" value="1"/>
</dbReference>
<dbReference type="PANTHER" id="PTHR43096:SF54">
    <property type="entry name" value="CHAPERONE PROTEIN DNAJ 1"/>
    <property type="match status" value="1"/>
</dbReference>